<dbReference type="AlphaFoldDB" id="A0AAD5T4S5"/>
<sequence>MSAFDFAEIPFRIPLLASPSPRSNKLQPEDSEIDTNLSDLIAALSTAPTEICPTAAPFSTPEILPMQNLPFEADLKKGNVQEFSFANTYKTMSLLSLDIISPVSVSSNKSDMGEYIVSLSSKNIAKRALFDSKKTTPTPSTPPQYSSIPAISMTPASAVMDAIKNSMMALSMCDDASPPPTKFSSTVPLTSTIHRQRIRKNDQQLYARLKIGNNNNSSNYLHSASMVSTGLVPRTCLSRHPVLRDDGDARARRRHPYYRALSTVPETRYILANEDVVMDLSDASVSKITSFQENDGRCDDVEGTFSAALNGRIF</sequence>
<dbReference type="EMBL" id="JADGJH010000410">
    <property type="protein sequence ID" value="KAJ3129738.1"/>
    <property type="molecule type" value="Genomic_DNA"/>
</dbReference>
<dbReference type="Proteomes" id="UP001211907">
    <property type="component" value="Unassembled WGS sequence"/>
</dbReference>
<comment type="caution">
    <text evidence="2">The sequence shown here is derived from an EMBL/GenBank/DDBJ whole genome shotgun (WGS) entry which is preliminary data.</text>
</comment>
<accession>A0AAD5T4S5</accession>
<protein>
    <submittedName>
        <fullName evidence="2">Uncharacterized protein</fullName>
    </submittedName>
</protein>
<organism evidence="2 3">
    <name type="scientific">Physocladia obscura</name>
    <dbReference type="NCBI Taxonomy" id="109957"/>
    <lineage>
        <taxon>Eukaryota</taxon>
        <taxon>Fungi</taxon>
        <taxon>Fungi incertae sedis</taxon>
        <taxon>Chytridiomycota</taxon>
        <taxon>Chytridiomycota incertae sedis</taxon>
        <taxon>Chytridiomycetes</taxon>
        <taxon>Chytridiales</taxon>
        <taxon>Chytriomycetaceae</taxon>
        <taxon>Physocladia</taxon>
    </lineage>
</organism>
<reference evidence="2" key="1">
    <citation type="submission" date="2020-05" db="EMBL/GenBank/DDBJ databases">
        <title>Phylogenomic resolution of chytrid fungi.</title>
        <authorList>
            <person name="Stajich J.E."/>
            <person name="Amses K."/>
            <person name="Simmons R."/>
            <person name="Seto K."/>
            <person name="Myers J."/>
            <person name="Bonds A."/>
            <person name="Quandt C.A."/>
            <person name="Barry K."/>
            <person name="Liu P."/>
            <person name="Grigoriev I."/>
            <person name="Longcore J.E."/>
            <person name="James T.Y."/>
        </authorList>
    </citation>
    <scope>NUCLEOTIDE SEQUENCE</scope>
    <source>
        <strain evidence="2">JEL0513</strain>
    </source>
</reference>
<name>A0AAD5T4S5_9FUNG</name>
<gene>
    <name evidence="2" type="ORF">HK100_008444</name>
</gene>
<feature type="region of interest" description="Disordered" evidence="1">
    <location>
        <begin position="130"/>
        <end position="149"/>
    </location>
</feature>
<keyword evidence="3" id="KW-1185">Reference proteome</keyword>
<evidence type="ECO:0000256" key="1">
    <source>
        <dbReference type="SAM" id="MobiDB-lite"/>
    </source>
</evidence>
<proteinExistence type="predicted"/>
<evidence type="ECO:0000313" key="2">
    <source>
        <dbReference type="EMBL" id="KAJ3129738.1"/>
    </source>
</evidence>
<evidence type="ECO:0000313" key="3">
    <source>
        <dbReference type="Proteomes" id="UP001211907"/>
    </source>
</evidence>